<feature type="chain" id="PRO_5015162850" evidence="1">
    <location>
        <begin position="24"/>
        <end position="647"/>
    </location>
</feature>
<feature type="domain" description="Peptidase M12B" evidence="2">
    <location>
        <begin position="227"/>
        <end position="411"/>
    </location>
</feature>
<dbReference type="Proteomes" id="UP000240572">
    <property type="component" value="Unassembled WGS sequence"/>
</dbReference>
<dbReference type="PANTHER" id="PTHR11905">
    <property type="entry name" value="ADAM A DISINTEGRIN AND METALLOPROTEASE DOMAIN"/>
    <property type="match status" value="1"/>
</dbReference>
<dbReference type="GO" id="GO:0004222">
    <property type="term" value="F:metalloendopeptidase activity"/>
    <property type="evidence" value="ECO:0007669"/>
    <property type="project" value="InterPro"/>
</dbReference>
<reference evidence="3 4" key="1">
    <citation type="submission" date="2018-03" db="EMBL/GenBank/DDBJ databases">
        <title>Genomic Encyclopedia of Type Strains, Phase III (KMG-III): the genomes of soil and plant-associated and newly described type strains.</title>
        <authorList>
            <person name="Whitman W."/>
        </authorList>
    </citation>
    <scope>NUCLEOTIDE SEQUENCE [LARGE SCALE GENOMIC DNA]</scope>
    <source>
        <strain evidence="3 4">CGMCC 1.12700</strain>
    </source>
</reference>
<dbReference type="Gene3D" id="3.40.390.10">
    <property type="entry name" value="Collagenase (Catalytic Domain)"/>
    <property type="match status" value="1"/>
</dbReference>
<dbReference type="InterPro" id="IPR001590">
    <property type="entry name" value="Peptidase_M12B"/>
</dbReference>
<evidence type="ECO:0000313" key="3">
    <source>
        <dbReference type="EMBL" id="PSK88824.1"/>
    </source>
</evidence>
<dbReference type="PROSITE" id="PS50215">
    <property type="entry name" value="ADAM_MEPRO"/>
    <property type="match status" value="1"/>
</dbReference>
<proteinExistence type="predicted"/>
<evidence type="ECO:0000259" key="2">
    <source>
        <dbReference type="PROSITE" id="PS50215"/>
    </source>
</evidence>
<dbReference type="NCBIfam" id="TIGR04183">
    <property type="entry name" value="Por_Secre_tail"/>
    <property type="match status" value="1"/>
</dbReference>
<dbReference type="GO" id="GO:0006509">
    <property type="term" value="P:membrane protein ectodomain proteolysis"/>
    <property type="evidence" value="ECO:0007669"/>
    <property type="project" value="TreeGrafter"/>
</dbReference>
<name>A0A2P8CV18_9BACT</name>
<comment type="caution">
    <text evidence="3">The sequence shown here is derived from an EMBL/GenBank/DDBJ whole genome shotgun (WGS) entry which is preliminary data.</text>
</comment>
<dbReference type="Pfam" id="PF13688">
    <property type="entry name" value="Reprolysin_5"/>
    <property type="match status" value="1"/>
</dbReference>
<feature type="signal peptide" evidence="1">
    <location>
        <begin position="1"/>
        <end position="23"/>
    </location>
</feature>
<keyword evidence="4" id="KW-1185">Reference proteome</keyword>
<organism evidence="3 4">
    <name type="scientific">Taibaiella chishuiensis</name>
    <dbReference type="NCBI Taxonomy" id="1434707"/>
    <lineage>
        <taxon>Bacteria</taxon>
        <taxon>Pseudomonadati</taxon>
        <taxon>Bacteroidota</taxon>
        <taxon>Chitinophagia</taxon>
        <taxon>Chitinophagales</taxon>
        <taxon>Chitinophagaceae</taxon>
        <taxon>Taibaiella</taxon>
    </lineage>
</organism>
<dbReference type="RefSeq" id="WP_181358595.1">
    <property type="nucleotide sequence ID" value="NZ_PYGD01000014.1"/>
</dbReference>
<dbReference type="InterPro" id="IPR026444">
    <property type="entry name" value="Secre_tail"/>
</dbReference>
<keyword evidence="1" id="KW-0732">Signal</keyword>
<evidence type="ECO:0000313" key="4">
    <source>
        <dbReference type="Proteomes" id="UP000240572"/>
    </source>
</evidence>
<sequence length="647" mass="68775">MKKQYVQSLFAGLGLFCAIGSYAQEGNALRPIDQQVINAKSQGLFKQTVSPFVLQAGTAARGTSQVVTDATYLQLSPANTRKLWSEHPDALTLSIPKQDGASLEMELVQQSPFDKSFFVSTSSSNGQPVAYTPGVYYRGVIKGMPGTTVAISVFQDEIIGVAATETEGSLVLGKLQKAGNVSDYILYSDKNLNAPQPAGCSTEEPLGYAEKIREYMQTAKKGTAIDKCVRVYLECDYALNQNKGGVTGATNFITAVFNNLATLYANEQITTVISQVFVWTSQDSYPTASSSSALNSFKATRTSFNGDLAHLAALGGQNVGGIAWIDVLCNSSYRYAYSNIYSSYSTVPTYSWSVYVMTHEMGHNLGSPHTQSCSWSGGALDNCYTTEGGCAAGPAPSNGGTIMSYCHLTSYGINFNNGFGTQPGNLIRNRVSNASCLTTCAPTGGCTANSATLTVTADNYPSEITWNIKNSANAIVASGGPYATAGGTVTTNLCLPNGCYTLTMMDSYGDGICCSYGNGSYSLKNSANQVLASGAQYTTQDVKTFCFTGAAPGGTPGQSSLISTASFNVYPNPARNLLNITWNSNSDATARIVLTDATGRKVGSYELRATPGANKFEIPVQQLSDGLYLLQLNQDTDAYQQKVMIRH</sequence>
<dbReference type="PANTHER" id="PTHR11905:SF159">
    <property type="entry name" value="ADAM METALLOPROTEASE"/>
    <property type="match status" value="1"/>
</dbReference>
<gene>
    <name evidence="3" type="ORF">B0I18_11436</name>
</gene>
<protein>
    <submittedName>
        <fullName evidence="3">Putative secreted protein (Por secretion system target)</fullName>
    </submittedName>
</protein>
<dbReference type="SUPFAM" id="SSF55486">
    <property type="entry name" value="Metalloproteases ('zincins'), catalytic domain"/>
    <property type="match status" value="1"/>
</dbReference>
<dbReference type="EMBL" id="PYGD01000014">
    <property type="protein sequence ID" value="PSK88824.1"/>
    <property type="molecule type" value="Genomic_DNA"/>
</dbReference>
<evidence type="ECO:0000256" key="1">
    <source>
        <dbReference type="SAM" id="SignalP"/>
    </source>
</evidence>
<dbReference type="InterPro" id="IPR024079">
    <property type="entry name" value="MetalloPept_cat_dom_sf"/>
</dbReference>
<dbReference type="AlphaFoldDB" id="A0A2P8CV18"/>
<accession>A0A2P8CV18</accession>
<dbReference type="Pfam" id="PF18962">
    <property type="entry name" value="Por_Secre_tail"/>
    <property type="match status" value="1"/>
</dbReference>